<dbReference type="InterPro" id="IPR014729">
    <property type="entry name" value="Rossmann-like_a/b/a_fold"/>
</dbReference>
<dbReference type="PANTHER" id="PTHR37940">
    <property type="entry name" value="LYSINE--TRNA LIGASE"/>
    <property type="match status" value="1"/>
</dbReference>
<dbReference type="GO" id="GO:0004824">
    <property type="term" value="F:lysine-tRNA ligase activity"/>
    <property type="evidence" value="ECO:0007669"/>
    <property type="project" value="InterPro"/>
</dbReference>
<comment type="caution">
    <text evidence="2">The sequence shown here is derived from an EMBL/GenBank/DDBJ whole genome shotgun (WGS) entry which is preliminary data.</text>
</comment>
<dbReference type="InterPro" id="IPR002904">
    <property type="entry name" value="Lys-tRNA-ligase"/>
</dbReference>
<keyword evidence="1" id="KW-0963">Cytoplasm</keyword>
<dbReference type="GO" id="GO:0005737">
    <property type="term" value="C:cytoplasm"/>
    <property type="evidence" value="ECO:0007669"/>
    <property type="project" value="InterPro"/>
</dbReference>
<accession>X0Z034</accession>
<dbReference type="Gene3D" id="3.40.50.620">
    <property type="entry name" value="HUPs"/>
    <property type="match status" value="1"/>
</dbReference>
<evidence type="ECO:0000313" key="2">
    <source>
        <dbReference type="EMBL" id="GAG62300.1"/>
    </source>
</evidence>
<reference evidence="2" key="1">
    <citation type="journal article" date="2014" name="Front. Microbiol.">
        <title>High frequency of phylogenetically diverse reductive dehalogenase-homologous genes in deep subseafloor sedimentary metagenomes.</title>
        <authorList>
            <person name="Kawai M."/>
            <person name="Futagami T."/>
            <person name="Toyoda A."/>
            <person name="Takaki Y."/>
            <person name="Nishi S."/>
            <person name="Hori S."/>
            <person name="Arai W."/>
            <person name="Tsubouchi T."/>
            <person name="Morono Y."/>
            <person name="Uchiyama I."/>
            <person name="Ito T."/>
            <person name="Fujiyama A."/>
            <person name="Inagaki F."/>
            <person name="Takami H."/>
        </authorList>
    </citation>
    <scope>NUCLEOTIDE SEQUENCE</scope>
    <source>
        <strain evidence="2">Expedition CK06-06</strain>
    </source>
</reference>
<name>X0Z034_9ZZZZ</name>
<dbReference type="SUPFAM" id="SSF52374">
    <property type="entry name" value="Nucleotidylyl transferase"/>
    <property type="match status" value="1"/>
</dbReference>
<gene>
    <name evidence="2" type="ORF">S01H4_00326</name>
</gene>
<dbReference type="EMBL" id="BART01000041">
    <property type="protein sequence ID" value="GAG62300.1"/>
    <property type="molecule type" value="Genomic_DNA"/>
</dbReference>
<dbReference type="AlphaFoldDB" id="X0Z034"/>
<sequence length="322" mass="37489">MNNEMWSTPKEIEQILISESKKKAVLFYEFAPTGKLHAGILRTLIRMNDVLEYLDSMDINTTSILSIADQVALKEQNHFPNFNQFKNRQLNKIPNPITGKGSYSDYFLDDIKKTIKYFKIKIDRYENVSKYYSKKMLYSFVPLIYKKQDEIIFILSKYQKSRPALFHPKCEKCGLLYQGTIYRINSLGCSDFKCTNCGYSSLISIINNVGIFPFKLETAIKWKLLNVDVQFVGIDHKDAIKASIELYENLFGKCNIIPYFLNLTISEGNEVVRKSLGNYKPVTTFNEQERQELRELLKKTKDGLLLRLPQKFRITKKSQNTL</sequence>
<evidence type="ECO:0000256" key="1">
    <source>
        <dbReference type="ARBA" id="ARBA00022490"/>
    </source>
</evidence>
<organism evidence="2">
    <name type="scientific">marine sediment metagenome</name>
    <dbReference type="NCBI Taxonomy" id="412755"/>
    <lineage>
        <taxon>unclassified sequences</taxon>
        <taxon>metagenomes</taxon>
        <taxon>ecological metagenomes</taxon>
    </lineage>
</organism>
<dbReference type="Pfam" id="PF01921">
    <property type="entry name" value="tRNA-synt_1f"/>
    <property type="match status" value="1"/>
</dbReference>
<proteinExistence type="predicted"/>
<dbReference type="GO" id="GO:0005524">
    <property type="term" value="F:ATP binding"/>
    <property type="evidence" value="ECO:0007669"/>
    <property type="project" value="InterPro"/>
</dbReference>
<dbReference type="PANTHER" id="PTHR37940:SF1">
    <property type="entry name" value="LYSINE--TRNA LIGASE"/>
    <property type="match status" value="1"/>
</dbReference>
<dbReference type="GO" id="GO:0006430">
    <property type="term" value="P:lysyl-tRNA aminoacylation"/>
    <property type="evidence" value="ECO:0007669"/>
    <property type="project" value="InterPro"/>
</dbReference>
<protein>
    <recommendedName>
        <fullName evidence="3">Tyrosine--tRNA ligase</fullName>
    </recommendedName>
</protein>
<evidence type="ECO:0008006" key="3">
    <source>
        <dbReference type="Google" id="ProtNLM"/>
    </source>
</evidence>